<organism>
    <name type="scientific">Solenopsis invicta</name>
    <name type="common">Red imported fire ant</name>
    <name type="synonym">Solenopsis wagneri</name>
    <dbReference type="NCBI Taxonomy" id="13686"/>
    <lineage>
        <taxon>Eukaryota</taxon>
        <taxon>Metazoa</taxon>
        <taxon>Ecdysozoa</taxon>
        <taxon>Arthropoda</taxon>
        <taxon>Hexapoda</taxon>
        <taxon>Insecta</taxon>
        <taxon>Pterygota</taxon>
        <taxon>Neoptera</taxon>
        <taxon>Endopterygota</taxon>
        <taxon>Hymenoptera</taxon>
        <taxon>Apocrita</taxon>
        <taxon>Aculeata</taxon>
        <taxon>Formicoidea</taxon>
        <taxon>Formicidae</taxon>
        <taxon>Myrmicinae</taxon>
        <taxon>Solenopsis</taxon>
    </lineage>
</organism>
<dbReference type="EMBL" id="GL769122">
    <property type="protein sequence ID" value="EFZ10755.1"/>
    <property type="molecule type" value="Genomic_DNA"/>
</dbReference>
<dbReference type="InterPro" id="IPR036691">
    <property type="entry name" value="Endo/exonu/phosph_ase_sf"/>
</dbReference>
<reference evidence="1" key="1">
    <citation type="journal article" date="2011" name="Proc. Natl. Acad. Sci. U.S.A.">
        <title>The genome of the fire ant Solenopsis invicta.</title>
        <authorList>
            <person name="Wurm Y."/>
            <person name="Wang J."/>
            <person name="Riba-Grognuz O."/>
            <person name="Corona M."/>
            <person name="Nygaard S."/>
            <person name="Hunt B.G."/>
            <person name="Ingram K.K."/>
            <person name="Falquet L."/>
            <person name="Nipitwattanaphon M."/>
            <person name="Gotzek D."/>
            <person name="Dijkstra M.B."/>
            <person name="Oettler J."/>
            <person name="Comtesse F."/>
            <person name="Shih C.J."/>
            <person name="Wu W.J."/>
            <person name="Yang C.C."/>
            <person name="Thomas J."/>
            <person name="Beaudoing E."/>
            <person name="Pradervand S."/>
            <person name="Flegel V."/>
            <person name="Cook E.D."/>
            <person name="Fabbretti R."/>
            <person name="Stockinger H."/>
            <person name="Long L."/>
            <person name="Farmerie W.G."/>
            <person name="Oakey J."/>
            <person name="Boomsma J.J."/>
            <person name="Pamilo P."/>
            <person name="Yi S.V."/>
            <person name="Heinze J."/>
            <person name="Goodisman M.A."/>
            <person name="Farinelli L."/>
            <person name="Harshman K."/>
            <person name="Hulo N."/>
            <person name="Cerutti L."/>
            <person name="Xenarios I."/>
            <person name="Shoemaker D."/>
            <person name="Keller L."/>
        </authorList>
    </citation>
    <scope>NUCLEOTIDE SEQUENCE [LARGE SCALE GENOMIC DNA]</scope>
</reference>
<proteinExistence type="predicted"/>
<protein>
    <recommendedName>
        <fullName evidence="2">Endonuclease/exonuclease/phosphatase domain-containing protein</fullName>
    </recommendedName>
</protein>
<evidence type="ECO:0000313" key="1">
    <source>
        <dbReference type="EMBL" id="EFZ10755.1"/>
    </source>
</evidence>
<evidence type="ECO:0008006" key="2">
    <source>
        <dbReference type="Google" id="ProtNLM"/>
    </source>
</evidence>
<feature type="non-terminal residue" evidence="1">
    <location>
        <position position="109"/>
    </location>
</feature>
<name>E9J8U5_SOLIN</name>
<gene>
    <name evidence="1" type="ORF">SINV_10375</name>
</gene>
<dbReference type="Gene3D" id="3.60.10.10">
    <property type="entry name" value="Endonuclease/exonuclease/phosphatase"/>
    <property type="match status" value="1"/>
</dbReference>
<accession>E9J8U5</accession>
<sequence>MIMTEVGKERERVKIVSVYGVQRGKGLREKLKKFIREEEEENLIIGDFNIRMEELGGRDIRDVEEEKIARYSKDKMIGNIRKNLVAWIMEKEWYILNGTMEGDWEKEYM</sequence>
<dbReference type="AlphaFoldDB" id="E9J8U5"/>
<dbReference type="HOGENOM" id="CLU_2200209_0_0_1"/>